<keyword evidence="2" id="KW-1185">Reference proteome</keyword>
<evidence type="ECO:0000313" key="1">
    <source>
        <dbReference type="EMBL" id="AKO61035.1"/>
    </source>
</evidence>
<name>A0A0H4J283_9CAUD</name>
<dbReference type="GeneID" id="26796629"/>
<proteinExistence type="predicted"/>
<dbReference type="Proteomes" id="UP000202763">
    <property type="component" value="Segment"/>
</dbReference>
<accession>A0A0H4J283</accession>
<protein>
    <submittedName>
        <fullName evidence="1">Uncharacterized protein</fullName>
    </submittedName>
</protein>
<evidence type="ECO:0000313" key="2">
    <source>
        <dbReference type="Proteomes" id="UP000202763"/>
    </source>
</evidence>
<dbReference type="KEGG" id="vg:26796629"/>
<organism evidence="1 2">
    <name type="scientific">Pseudoalteromonas phage H101</name>
    <dbReference type="NCBI Taxonomy" id="1654919"/>
    <lineage>
        <taxon>Viruses</taxon>
        <taxon>Duplodnaviria</taxon>
        <taxon>Heunggongvirae</taxon>
        <taxon>Uroviricota</taxon>
        <taxon>Caudoviricetes</taxon>
        <taxon>Shandongvirus</taxon>
        <taxon>Shandongvirus H101</taxon>
    </lineage>
</organism>
<dbReference type="RefSeq" id="YP_009225568.1">
    <property type="nucleotide sequence ID" value="NC_029094.1"/>
</dbReference>
<dbReference type="EMBL" id="KR534323">
    <property type="protein sequence ID" value="AKO61035.1"/>
    <property type="molecule type" value="Genomic_DNA"/>
</dbReference>
<sequence>MFVGLLSRYRFRKEFKRKEDSLTSIQNLYNTLCWNKYNPCGDTAVCSYEYAGQFCWDDLRGWVKFSLFSYGTKDKEALRRFLKFENSFVDMGDIFEIPVDEAIKKVENLAINHFYCMEVMYNFGKFGTNNDESKELKRFPFISNTSEAFKLYQKKYDKGTNLEDHSHLMDLLKKCEKPLE</sequence>
<reference evidence="1 2" key="1">
    <citation type="submission" date="2015-05" db="EMBL/GenBank/DDBJ databases">
        <authorList>
            <person name="Wang D.B."/>
            <person name="Wang M."/>
        </authorList>
    </citation>
    <scope>NUCLEOTIDE SEQUENCE [LARGE SCALE GENOMIC DNA]</scope>
</reference>